<gene>
    <name evidence="1" type="ORF">SAMN05444366_2806</name>
</gene>
<evidence type="ECO:0008006" key="3">
    <source>
        <dbReference type="Google" id="ProtNLM"/>
    </source>
</evidence>
<dbReference type="OrthoDB" id="633703at2"/>
<evidence type="ECO:0000313" key="1">
    <source>
        <dbReference type="EMBL" id="SHM30040.1"/>
    </source>
</evidence>
<name>A0A1M7HNN9_9FLAO</name>
<dbReference type="RefSeq" id="WP_072973389.1">
    <property type="nucleotide sequence ID" value="NZ_FRBY01000004.1"/>
</dbReference>
<evidence type="ECO:0000313" key="2">
    <source>
        <dbReference type="Proteomes" id="UP000184121"/>
    </source>
</evidence>
<sequence>MKSDLGNLISQMCDRTIEGSNNETVAYNAYRKIDEIKDENLLPILFDIVDNELDENKRDKAYYIISKIALIKSDSKSLNFLLQRLNKEKNKVIIENLLNIISSFEKPNETDLGNIFSFLYNKSKTLRYRAIQALKNCNSNECEDKLVYILENSTNHYDLLYTLQTLFSSGSQRSLSKIKEFINHSKQEISASALGATYNIAGEKELPLYIEQLKKGKNKFTALEGVVNFGNNEVIPNVVKRIKELISKKRNIEVVGLYGYTELIIAMNFLIKFPEDKAISEVYYLLEAKKDFLWESEKEWLKNNTINKGNH</sequence>
<proteinExistence type="predicted"/>
<protein>
    <recommendedName>
        <fullName evidence="3">HEAT repeat-containing protein</fullName>
    </recommendedName>
</protein>
<dbReference type="Gene3D" id="1.25.10.10">
    <property type="entry name" value="Leucine-rich Repeat Variant"/>
    <property type="match status" value="1"/>
</dbReference>
<dbReference type="EMBL" id="FRBY01000004">
    <property type="protein sequence ID" value="SHM30040.1"/>
    <property type="molecule type" value="Genomic_DNA"/>
</dbReference>
<keyword evidence="2" id="KW-1185">Reference proteome</keyword>
<reference evidence="2" key="1">
    <citation type="submission" date="2016-11" db="EMBL/GenBank/DDBJ databases">
        <authorList>
            <person name="Varghese N."/>
            <person name="Submissions S."/>
        </authorList>
    </citation>
    <scope>NUCLEOTIDE SEQUENCE [LARGE SCALE GENOMIC DNA]</scope>
    <source>
        <strain evidence="2">DSM 1811</strain>
    </source>
</reference>
<dbReference type="STRING" id="29534.SAMN05444366_2806"/>
<dbReference type="Proteomes" id="UP000184121">
    <property type="component" value="Unassembled WGS sequence"/>
</dbReference>
<accession>A0A1M7HNN9</accession>
<dbReference type="InterPro" id="IPR011989">
    <property type="entry name" value="ARM-like"/>
</dbReference>
<dbReference type="SUPFAM" id="SSF48371">
    <property type="entry name" value="ARM repeat"/>
    <property type="match status" value="1"/>
</dbReference>
<organism evidence="1 2">
    <name type="scientific">Flavobacterium saccharophilum</name>
    <dbReference type="NCBI Taxonomy" id="29534"/>
    <lineage>
        <taxon>Bacteria</taxon>
        <taxon>Pseudomonadati</taxon>
        <taxon>Bacteroidota</taxon>
        <taxon>Flavobacteriia</taxon>
        <taxon>Flavobacteriales</taxon>
        <taxon>Flavobacteriaceae</taxon>
        <taxon>Flavobacterium</taxon>
    </lineage>
</organism>
<dbReference type="InterPro" id="IPR016024">
    <property type="entry name" value="ARM-type_fold"/>
</dbReference>
<dbReference type="AlphaFoldDB" id="A0A1M7HNN9"/>